<evidence type="ECO:0000256" key="2">
    <source>
        <dbReference type="SAM" id="SignalP"/>
    </source>
</evidence>
<dbReference type="SUPFAM" id="SSF50494">
    <property type="entry name" value="Trypsin-like serine proteases"/>
    <property type="match status" value="1"/>
</dbReference>
<dbReference type="SMART" id="SM00020">
    <property type="entry name" value="Tryp_SPc"/>
    <property type="match status" value="1"/>
</dbReference>
<reference evidence="5" key="1">
    <citation type="submission" date="2025-08" db="UniProtKB">
        <authorList>
            <consortium name="RefSeq"/>
        </authorList>
    </citation>
    <scope>IDENTIFICATION</scope>
</reference>
<evidence type="ECO:0000259" key="3">
    <source>
        <dbReference type="PROSITE" id="PS50240"/>
    </source>
</evidence>
<dbReference type="FunFam" id="2.40.10.10:FF:000068">
    <property type="entry name" value="transmembrane protease serine 2"/>
    <property type="match status" value="1"/>
</dbReference>
<dbReference type="GO" id="GO:0004252">
    <property type="term" value="F:serine-type endopeptidase activity"/>
    <property type="evidence" value="ECO:0007669"/>
    <property type="project" value="InterPro"/>
</dbReference>
<dbReference type="PRINTS" id="PR00722">
    <property type="entry name" value="CHYMOTRYPSIN"/>
</dbReference>
<dbReference type="Gene3D" id="2.40.10.10">
    <property type="entry name" value="Trypsin-like serine proteases"/>
    <property type="match status" value="1"/>
</dbReference>
<accession>A0A6P7T015</accession>
<dbReference type="PROSITE" id="PS50240">
    <property type="entry name" value="TRYPSIN_DOM"/>
    <property type="match status" value="1"/>
</dbReference>
<keyword evidence="4" id="KW-1185">Reference proteome</keyword>
<proteinExistence type="predicted"/>
<feature type="domain" description="Peptidase S1" evidence="3">
    <location>
        <begin position="39"/>
        <end position="269"/>
    </location>
</feature>
<keyword evidence="1" id="KW-1015">Disulfide bond</keyword>
<dbReference type="CDD" id="cd00190">
    <property type="entry name" value="Tryp_SPc"/>
    <property type="match status" value="1"/>
</dbReference>
<dbReference type="Pfam" id="PF00089">
    <property type="entry name" value="Trypsin"/>
    <property type="match status" value="1"/>
</dbReference>
<evidence type="ECO:0000313" key="5">
    <source>
        <dbReference type="RefSeq" id="XP_029643765.1"/>
    </source>
</evidence>
<dbReference type="AlphaFoldDB" id="A0A6P7T015"/>
<sequence length="270" mass="29173">MKMNSLVNIILLLTVVVTVALCGNIDGSVARVKRNLHHIIDGSYATTCEFPWMVALIIKTAKGYFLCGGSIIDSMHILTAAHCVVGAEHVKVSAGGNNIDNMKESMIVTKDNIHANKKYTGPPKFQNDVTVLTLPKAITFNPCRQPIPMAQYGDSFTRECVIAGWGQTGADASTAKLLETVKVNLYLSQQCKSYYPYVTDQQVCAGSGVKGGAEACHGDSGGPLMCRRSSDGKLTVVGTTSYGAAKCQSGMAVYENVAYFRKWIDEMREI</sequence>
<dbReference type="RefSeq" id="XP_029643765.1">
    <property type="nucleotide sequence ID" value="XM_029787905.2"/>
</dbReference>
<dbReference type="InterPro" id="IPR009003">
    <property type="entry name" value="Peptidase_S1_PA"/>
</dbReference>
<dbReference type="InterPro" id="IPR001254">
    <property type="entry name" value="Trypsin_dom"/>
</dbReference>
<dbReference type="PROSITE" id="PS00134">
    <property type="entry name" value="TRYPSIN_HIS"/>
    <property type="match status" value="1"/>
</dbReference>
<name>A0A6P7T015_9MOLL</name>
<organism evidence="4 5">
    <name type="scientific">Octopus sinensis</name>
    <name type="common">East Asian common octopus</name>
    <dbReference type="NCBI Taxonomy" id="2607531"/>
    <lineage>
        <taxon>Eukaryota</taxon>
        <taxon>Metazoa</taxon>
        <taxon>Spiralia</taxon>
        <taxon>Lophotrochozoa</taxon>
        <taxon>Mollusca</taxon>
        <taxon>Cephalopoda</taxon>
        <taxon>Coleoidea</taxon>
        <taxon>Octopodiformes</taxon>
        <taxon>Octopoda</taxon>
        <taxon>Incirrata</taxon>
        <taxon>Octopodidae</taxon>
        <taxon>Octopus</taxon>
    </lineage>
</organism>
<dbReference type="KEGG" id="osn:115218116"/>
<evidence type="ECO:0000313" key="4">
    <source>
        <dbReference type="Proteomes" id="UP000515154"/>
    </source>
</evidence>
<dbReference type="PANTHER" id="PTHR24252">
    <property type="entry name" value="ACROSIN-RELATED"/>
    <property type="match status" value="1"/>
</dbReference>
<dbReference type="InterPro" id="IPR001314">
    <property type="entry name" value="Peptidase_S1A"/>
</dbReference>
<gene>
    <name evidence="5" type="primary">LOC115218116</name>
</gene>
<feature type="chain" id="PRO_5028132279" evidence="2">
    <location>
        <begin position="23"/>
        <end position="270"/>
    </location>
</feature>
<dbReference type="InterPro" id="IPR043504">
    <property type="entry name" value="Peptidase_S1_PA_chymotrypsin"/>
</dbReference>
<feature type="signal peptide" evidence="2">
    <location>
        <begin position="1"/>
        <end position="22"/>
    </location>
</feature>
<dbReference type="GO" id="GO:0006508">
    <property type="term" value="P:proteolysis"/>
    <property type="evidence" value="ECO:0007669"/>
    <property type="project" value="InterPro"/>
</dbReference>
<dbReference type="InterPro" id="IPR018114">
    <property type="entry name" value="TRYPSIN_HIS"/>
</dbReference>
<protein>
    <submittedName>
        <fullName evidence="5">Chymotrypsinogen A</fullName>
    </submittedName>
</protein>
<keyword evidence="2" id="KW-0732">Signal</keyword>
<dbReference type="PANTHER" id="PTHR24252:SF7">
    <property type="entry name" value="HYALIN"/>
    <property type="match status" value="1"/>
</dbReference>
<dbReference type="Proteomes" id="UP000515154">
    <property type="component" value="Linkage group LG12"/>
</dbReference>
<evidence type="ECO:0000256" key="1">
    <source>
        <dbReference type="ARBA" id="ARBA00023157"/>
    </source>
</evidence>